<organism evidence="1">
    <name type="scientific">uncultured Gemmatimonadota bacterium</name>
    <dbReference type="NCBI Taxonomy" id="203437"/>
    <lineage>
        <taxon>Bacteria</taxon>
        <taxon>Pseudomonadati</taxon>
        <taxon>Gemmatimonadota</taxon>
        <taxon>environmental samples</taxon>
    </lineage>
</organism>
<feature type="non-terminal residue" evidence="1">
    <location>
        <position position="1"/>
    </location>
</feature>
<sequence>CLRPLCGSVRTGRPQNRKYLRHNEIGIRLALFRRSRGGRREPGWRSSD</sequence>
<proteinExistence type="predicted"/>
<reference evidence="1" key="1">
    <citation type="submission" date="2020-02" db="EMBL/GenBank/DDBJ databases">
        <authorList>
            <person name="Meier V. D."/>
        </authorList>
    </citation>
    <scope>NUCLEOTIDE SEQUENCE</scope>
    <source>
        <strain evidence="1">AVDCRST_MAG68</strain>
    </source>
</reference>
<gene>
    <name evidence="1" type="ORF">AVDCRST_MAG68-3781</name>
</gene>
<name>A0A6J4M9G3_9BACT</name>
<feature type="non-terminal residue" evidence="1">
    <location>
        <position position="48"/>
    </location>
</feature>
<evidence type="ECO:0000313" key="1">
    <source>
        <dbReference type="EMBL" id="CAA9352818.1"/>
    </source>
</evidence>
<dbReference type="EMBL" id="CADCTW010000177">
    <property type="protein sequence ID" value="CAA9352818.1"/>
    <property type="molecule type" value="Genomic_DNA"/>
</dbReference>
<accession>A0A6J4M9G3</accession>
<protein>
    <submittedName>
        <fullName evidence="1">Uncharacterized protein</fullName>
    </submittedName>
</protein>
<dbReference type="AlphaFoldDB" id="A0A6J4M9G3"/>